<comment type="caution">
    <text evidence="1">The sequence shown here is derived from an EMBL/GenBank/DDBJ whole genome shotgun (WGS) entry which is preliminary data.</text>
</comment>
<reference evidence="1 2" key="1">
    <citation type="submission" date="2017-11" db="EMBL/GenBank/DDBJ databases">
        <title>Genome-resolved metagenomics identifies genetic mobility, metabolic interactions, and unexpected diversity in perchlorate-reducing communities.</title>
        <authorList>
            <person name="Barnum T.P."/>
            <person name="Figueroa I.A."/>
            <person name="Carlstrom C.I."/>
            <person name="Lucas L.N."/>
            <person name="Engelbrektson A.L."/>
            <person name="Coates J.D."/>
        </authorList>
    </citation>
    <scope>NUCLEOTIDE SEQUENCE [LARGE SCALE GENOMIC DNA]</scope>
    <source>
        <strain evidence="1">BM301</strain>
    </source>
</reference>
<dbReference type="STRING" id="1111735.GCA_000428045_03692"/>
<evidence type="ECO:0000313" key="1">
    <source>
        <dbReference type="EMBL" id="PLX61820.1"/>
    </source>
</evidence>
<protein>
    <submittedName>
        <fullName evidence="1">Uncharacterized protein</fullName>
    </submittedName>
</protein>
<organism evidence="1 2">
    <name type="scientific">Sedimenticola selenatireducens</name>
    <dbReference type="NCBI Taxonomy" id="191960"/>
    <lineage>
        <taxon>Bacteria</taxon>
        <taxon>Pseudomonadati</taxon>
        <taxon>Pseudomonadota</taxon>
        <taxon>Gammaproteobacteria</taxon>
        <taxon>Chromatiales</taxon>
        <taxon>Sedimenticolaceae</taxon>
        <taxon>Sedimenticola</taxon>
    </lineage>
</organism>
<name>A0A2N6CX07_9GAMM</name>
<dbReference type="EMBL" id="PKUN01000010">
    <property type="protein sequence ID" value="PLX61820.1"/>
    <property type="molecule type" value="Genomic_DNA"/>
</dbReference>
<gene>
    <name evidence="1" type="ORF">C0630_09825</name>
</gene>
<proteinExistence type="predicted"/>
<dbReference type="AlphaFoldDB" id="A0A2N6CX07"/>
<accession>A0A2N6CX07</accession>
<sequence>MSHLLKKRFVIMLILFVSLLPYSFSHGFMAAATKAHPVSQQHTMKADCVQSATAAHCIYMTQNSPADEDCCGDHCDGSFGTQPGVAVEYGLQVCAGQLFQNASRIWTPGPIPATLLRPPSLRS</sequence>
<dbReference type="Proteomes" id="UP000235015">
    <property type="component" value="Unassembled WGS sequence"/>
</dbReference>
<evidence type="ECO:0000313" key="2">
    <source>
        <dbReference type="Proteomes" id="UP000235015"/>
    </source>
</evidence>
<dbReference type="RefSeq" id="WP_273439147.1">
    <property type="nucleotide sequence ID" value="NZ_CAXXYC010000003.1"/>
</dbReference>